<keyword evidence="1" id="KW-0677">Repeat</keyword>
<name>A0A7I8KVX5_SPIIN</name>
<feature type="repeat" description="PPR" evidence="2">
    <location>
        <begin position="446"/>
        <end position="480"/>
    </location>
</feature>
<dbReference type="Proteomes" id="UP000663760">
    <property type="component" value="Chromosome 9"/>
</dbReference>
<dbReference type="GO" id="GO:0003723">
    <property type="term" value="F:RNA binding"/>
    <property type="evidence" value="ECO:0007669"/>
    <property type="project" value="InterPro"/>
</dbReference>
<dbReference type="InterPro" id="IPR002885">
    <property type="entry name" value="PPR_rpt"/>
</dbReference>
<keyword evidence="4" id="KW-1185">Reference proteome</keyword>
<dbReference type="PANTHER" id="PTHR24015:SF739">
    <property type="entry name" value="OS03G0644200 PROTEIN"/>
    <property type="match status" value="1"/>
</dbReference>
<evidence type="ECO:0000313" key="4">
    <source>
        <dbReference type="Proteomes" id="UP000663760"/>
    </source>
</evidence>
<dbReference type="Pfam" id="PF01535">
    <property type="entry name" value="PPR"/>
    <property type="match status" value="3"/>
</dbReference>
<dbReference type="Pfam" id="PF13812">
    <property type="entry name" value="PPR_3"/>
    <property type="match status" value="1"/>
</dbReference>
<evidence type="ECO:0000256" key="2">
    <source>
        <dbReference type="PROSITE-ProRule" id="PRU00708"/>
    </source>
</evidence>
<accession>A0A7I8KVX5</accession>
<dbReference type="OrthoDB" id="185373at2759"/>
<evidence type="ECO:0000313" key="3">
    <source>
        <dbReference type="EMBL" id="CAA7401751.1"/>
    </source>
</evidence>
<evidence type="ECO:0000256" key="1">
    <source>
        <dbReference type="ARBA" id="ARBA00022737"/>
    </source>
</evidence>
<dbReference type="AlphaFoldDB" id="A0A7I8KVX5"/>
<dbReference type="FunFam" id="1.25.40.10:FF:000285">
    <property type="entry name" value="Pentatricopeptide repeat-containing protein, chloroplastic"/>
    <property type="match status" value="1"/>
</dbReference>
<dbReference type="FunFam" id="1.25.40.10:FF:000730">
    <property type="entry name" value="Pentatricopeptide repeat-containing protein, chloroplastic"/>
    <property type="match status" value="1"/>
</dbReference>
<dbReference type="FunFam" id="1.25.40.10:FF:000344">
    <property type="entry name" value="Pentatricopeptide repeat-containing protein"/>
    <property type="match status" value="1"/>
</dbReference>
<organism evidence="3 4">
    <name type="scientific">Spirodela intermedia</name>
    <name type="common">Intermediate duckweed</name>
    <dbReference type="NCBI Taxonomy" id="51605"/>
    <lineage>
        <taxon>Eukaryota</taxon>
        <taxon>Viridiplantae</taxon>
        <taxon>Streptophyta</taxon>
        <taxon>Embryophyta</taxon>
        <taxon>Tracheophyta</taxon>
        <taxon>Spermatophyta</taxon>
        <taxon>Magnoliopsida</taxon>
        <taxon>Liliopsida</taxon>
        <taxon>Araceae</taxon>
        <taxon>Lemnoideae</taxon>
        <taxon>Spirodela</taxon>
    </lineage>
</organism>
<sequence length="610" mass="67807">MPPAVPQKLSPAQHLPCFASPPFSIRLAREKAPRRSLGRAARFSCNGRSPPCRTGGAAVQAGYSGETPPSSSLSVEQWLADDRRLPSMIQSCSDEREVRRIHSLVVKLLGSSVAFLDNNLICAYLRFGNITEARKLFDKMLHRTVVSWTAILNGYQQLGDEAEFALLCMEMIESGVEANSLTYVCILNFCSKVLDCELGKLVHASIIKGKWRNLIVDSALLYFYVQCGDLASASALFDRMPQRDVVCWTTMITAYAQHGEGTKAFSMFSQMQHRAFLPNEFTVASILKACGEERTLKLGRQLHGAVVKGMFMEDVFVGSSLVFMYAKCGEVLDAKVVFDQMPSRNTVTWTSMIAGYAQNGFAEEAVNLFRKMKNRRISGNNLTVVSVLGALGSMRSLLLGKEIHGLTLKWSNQSSVHISSTLIWFYCQCGEYDYASRVLETLPTKDVIPWTAMITGYTNHGYGFEALVFLNQMLLEGIKPNPFTYSSALKACARLEDVGQGKRIHAAANKTRHLLNLFVGNSLISLYMKCGFPEDAVKIFDMMPERNCVSWKAMVTGYAKNGLCKEALRLMFHMQAEGFDVDDYIHSTVLTSCGDCPCELHSESSYLPCR</sequence>
<dbReference type="PANTHER" id="PTHR24015">
    <property type="entry name" value="OS07G0578800 PROTEIN-RELATED"/>
    <property type="match status" value="1"/>
</dbReference>
<feature type="repeat" description="PPR" evidence="2">
    <location>
        <begin position="345"/>
        <end position="379"/>
    </location>
</feature>
<dbReference type="PROSITE" id="PS51375">
    <property type="entry name" value="PPR"/>
    <property type="match status" value="5"/>
</dbReference>
<feature type="repeat" description="PPR" evidence="2">
    <location>
        <begin position="547"/>
        <end position="581"/>
    </location>
</feature>
<dbReference type="Gene3D" id="1.25.40.10">
    <property type="entry name" value="Tetratricopeptide repeat domain"/>
    <property type="match status" value="5"/>
</dbReference>
<dbReference type="InterPro" id="IPR011990">
    <property type="entry name" value="TPR-like_helical_dom_sf"/>
</dbReference>
<protein>
    <submittedName>
        <fullName evidence="3">Uncharacterized protein</fullName>
    </submittedName>
</protein>
<reference evidence="3" key="1">
    <citation type="submission" date="2020-02" db="EMBL/GenBank/DDBJ databases">
        <authorList>
            <person name="Scholz U."/>
            <person name="Mascher M."/>
            <person name="Fiebig A."/>
        </authorList>
    </citation>
    <scope>NUCLEOTIDE SEQUENCE</scope>
</reference>
<feature type="repeat" description="PPR" evidence="2">
    <location>
        <begin position="516"/>
        <end position="546"/>
    </location>
</feature>
<dbReference type="NCBIfam" id="TIGR00756">
    <property type="entry name" value="PPR"/>
    <property type="match status" value="6"/>
</dbReference>
<dbReference type="GO" id="GO:0009451">
    <property type="term" value="P:RNA modification"/>
    <property type="evidence" value="ECO:0007669"/>
    <property type="project" value="InterPro"/>
</dbReference>
<dbReference type="InterPro" id="IPR046960">
    <property type="entry name" value="PPR_At4g14850-like_plant"/>
</dbReference>
<proteinExistence type="predicted"/>
<gene>
    <name evidence="3" type="ORF">SI8410_09012429</name>
</gene>
<dbReference type="FunFam" id="1.25.40.10:FF:000338">
    <property type="entry name" value="Pentatricopeptide repeat-containing protein, chloroplastic"/>
    <property type="match status" value="1"/>
</dbReference>
<dbReference type="EMBL" id="LR746272">
    <property type="protein sequence ID" value="CAA7401751.1"/>
    <property type="molecule type" value="Genomic_DNA"/>
</dbReference>
<feature type="repeat" description="PPR" evidence="2">
    <location>
        <begin position="244"/>
        <end position="278"/>
    </location>
</feature>
<dbReference type="Pfam" id="PF13041">
    <property type="entry name" value="PPR_2"/>
    <property type="match status" value="3"/>
</dbReference>